<organism evidence="1 2">
    <name type="scientific">Coprinopsis cinerea (strain Okayama-7 / 130 / ATCC MYA-4618 / FGSC 9003)</name>
    <name type="common">Inky cap fungus</name>
    <name type="synonym">Hormographiella aspergillata</name>
    <dbReference type="NCBI Taxonomy" id="240176"/>
    <lineage>
        <taxon>Eukaryota</taxon>
        <taxon>Fungi</taxon>
        <taxon>Dikarya</taxon>
        <taxon>Basidiomycota</taxon>
        <taxon>Agaricomycotina</taxon>
        <taxon>Agaricomycetes</taxon>
        <taxon>Agaricomycetidae</taxon>
        <taxon>Agaricales</taxon>
        <taxon>Agaricineae</taxon>
        <taxon>Psathyrellaceae</taxon>
        <taxon>Coprinopsis</taxon>
    </lineage>
</organism>
<dbReference type="KEGG" id="cci:CC1G_10762"/>
<dbReference type="VEuPathDB" id="FungiDB:CC1G_10762"/>
<evidence type="ECO:0000313" key="1">
    <source>
        <dbReference type="EMBL" id="EAU83321.1"/>
    </source>
</evidence>
<dbReference type="InParanoid" id="A8P3C4"/>
<dbReference type="AlphaFoldDB" id="A8P3C4"/>
<dbReference type="EMBL" id="AACS02000004">
    <property type="protein sequence ID" value="EAU83321.1"/>
    <property type="molecule type" value="Genomic_DNA"/>
</dbReference>
<sequence length="152" mass="17589">MTTEIKRSIWIGEDGTRRPPPPLKISLKNPGLFNWDPERGKKVRPRVFAIPLMEEVIDKFMEKYCPDIEPGLQRSLDFVKEFRPFFPPEIYRLACIIVPLPGRALWEPLGLVIASNLDAEDMARAEDEELIKKCQEILGVTTPPAWYHYQNP</sequence>
<reference evidence="1 2" key="1">
    <citation type="journal article" date="2010" name="Proc. Natl. Acad. Sci. U.S.A.">
        <title>Insights into evolution of multicellular fungi from the assembled chromosomes of the mushroom Coprinopsis cinerea (Coprinus cinereus).</title>
        <authorList>
            <person name="Stajich J.E."/>
            <person name="Wilke S.K."/>
            <person name="Ahren D."/>
            <person name="Au C.H."/>
            <person name="Birren B.W."/>
            <person name="Borodovsky M."/>
            <person name="Burns C."/>
            <person name="Canback B."/>
            <person name="Casselton L.A."/>
            <person name="Cheng C.K."/>
            <person name="Deng J."/>
            <person name="Dietrich F.S."/>
            <person name="Fargo D.C."/>
            <person name="Farman M.L."/>
            <person name="Gathman A.C."/>
            <person name="Goldberg J."/>
            <person name="Guigo R."/>
            <person name="Hoegger P.J."/>
            <person name="Hooker J.B."/>
            <person name="Huggins A."/>
            <person name="James T.Y."/>
            <person name="Kamada T."/>
            <person name="Kilaru S."/>
            <person name="Kodira C."/>
            <person name="Kues U."/>
            <person name="Kupfer D."/>
            <person name="Kwan H.S."/>
            <person name="Lomsadze A."/>
            <person name="Li W."/>
            <person name="Lilly W.W."/>
            <person name="Ma L.J."/>
            <person name="Mackey A.J."/>
            <person name="Manning G."/>
            <person name="Martin F."/>
            <person name="Muraguchi H."/>
            <person name="Natvig D.O."/>
            <person name="Palmerini H."/>
            <person name="Ramesh M.A."/>
            <person name="Rehmeyer C.J."/>
            <person name="Roe B.A."/>
            <person name="Shenoy N."/>
            <person name="Stanke M."/>
            <person name="Ter-Hovhannisyan V."/>
            <person name="Tunlid A."/>
            <person name="Velagapudi R."/>
            <person name="Vision T.J."/>
            <person name="Zeng Q."/>
            <person name="Zolan M.E."/>
            <person name="Pukkila P.J."/>
        </authorList>
    </citation>
    <scope>NUCLEOTIDE SEQUENCE [LARGE SCALE GENOMIC DNA]</scope>
    <source>
        <strain evidence="2">Okayama-7 / 130 / ATCC MYA-4618 / FGSC 9003</strain>
    </source>
</reference>
<evidence type="ECO:0000313" key="2">
    <source>
        <dbReference type="Proteomes" id="UP000001861"/>
    </source>
</evidence>
<protein>
    <submittedName>
        <fullName evidence="1">Uncharacterized protein</fullName>
    </submittedName>
</protein>
<dbReference type="Proteomes" id="UP000001861">
    <property type="component" value="Unassembled WGS sequence"/>
</dbReference>
<keyword evidence="2" id="KW-1185">Reference proteome</keyword>
<name>A8P3C4_COPC7</name>
<dbReference type="OrthoDB" id="3063263at2759"/>
<dbReference type="GeneID" id="6015112"/>
<comment type="caution">
    <text evidence="1">The sequence shown here is derived from an EMBL/GenBank/DDBJ whole genome shotgun (WGS) entry which is preliminary data.</text>
</comment>
<gene>
    <name evidence="1" type="ORF">CC1G_10762</name>
</gene>
<accession>A8P3C4</accession>
<dbReference type="RefSeq" id="XP_001838520.1">
    <property type="nucleotide sequence ID" value="XM_001838468.1"/>
</dbReference>
<proteinExistence type="predicted"/>